<keyword evidence="3" id="KW-1185">Reference proteome</keyword>
<dbReference type="EMBL" id="UYSL01019895">
    <property type="protein sequence ID" value="VDL71097.1"/>
    <property type="molecule type" value="Genomic_DNA"/>
</dbReference>
<proteinExistence type="predicted"/>
<feature type="transmembrane region" description="Helical" evidence="1">
    <location>
        <begin position="18"/>
        <end position="43"/>
    </location>
</feature>
<feature type="transmembrane region" description="Helical" evidence="1">
    <location>
        <begin position="55"/>
        <end position="75"/>
    </location>
</feature>
<evidence type="ECO:0000313" key="3">
    <source>
        <dbReference type="Proteomes" id="UP000271162"/>
    </source>
</evidence>
<evidence type="ECO:0000313" key="4">
    <source>
        <dbReference type="WBParaSite" id="NBR_0000750701-mRNA-1"/>
    </source>
</evidence>
<keyword evidence="1" id="KW-1133">Transmembrane helix</keyword>
<reference evidence="4" key="1">
    <citation type="submission" date="2016-04" db="UniProtKB">
        <authorList>
            <consortium name="WormBaseParasite"/>
        </authorList>
    </citation>
    <scope>IDENTIFICATION</scope>
</reference>
<keyword evidence="1" id="KW-0812">Transmembrane</keyword>
<dbReference type="WBParaSite" id="NBR_0000750701-mRNA-1">
    <property type="protein sequence ID" value="NBR_0000750701-mRNA-1"/>
    <property type="gene ID" value="NBR_0000750701"/>
</dbReference>
<gene>
    <name evidence="2" type="ORF">NBR_LOCUS7508</name>
</gene>
<dbReference type="SUPFAM" id="SSF81321">
    <property type="entry name" value="Family A G protein-coupled receptor-like"/>
    <property type="match status" value="1"/>
</dbReference>
<keyword evidence="1" id="KW-0472">Membrane</keyword>
<reference evidence="2 3" key="2">
    <citation type="submission" date="2018-11" db="EMBL/GenBank/DDBJ databases">
        <authorList>
            <consortium name="Pathogen Informatics"/>
        </authorList>
    </citation>
    <scope>NUCLEOTIDE SEQUENCE [LARGE SCALE GENOMIC DNA]</scope>
</reference>
<protein>
    <submittedName>
        <fullName evidence="4">G_PROTEIN_RECEP_F1_2 domain-containing protein</fullName>
    </submittedName>
</protein>
<evidence type="ECO:0000256" key="1">
    <source>
        <dbReference type="SAM" id="Phobius"/>
    </source>
</evidence>
<dbReference type="AlphaFoldDB" id="A0A158QXW0"/>
<organism evidence="4">
    <name type="scientific">Nippostrongylus brasiliensis</name>
    <name type="common">Rat hookworm</name>
    <dbReference type="NCBI Taxonomy" id="27835"/>
    <lineage>
        <taxon>Eukaryota</taxon>
        <taxon>Metazoa</taxon>
        <taxon>Ecdysozoa</taxon>
        <taxon>Nematoda</taxon>
        <taxon>Chromadorea</taxon>
        <taxon>Rhabditida</taxon>
        <taxon>Rhabditina</taxon>
        <taxon>Rhabditomorpha</taxon>
        <taxon>Strongyloidea</taxon>
        <taxon>Heligmosomidae</taxon>
        <taxon>Nippostrongylus</taxon>
    </lineage>
</organism>
<evidence type="ECO:0000313" key="2">
    <source>
        <dbReference type="EMBL" id="VDL71097.1"/>
    </source>
</evidence>
<name>A0A158QXW0_NIPBR</name>
<dbReference type="Gene3D" id="1.20.1070.10">
    <property type="entry name" value="Rhodopsin 7-helix transmembrane proteins"/>
    <property type="match status" value="1"/>
</dbReference>
<sequence>MIYVPASSENMVTIEQGLYANLVLFALGLFCFFLNMPLLYTLLKSSKLRSEAKMLILMAFGDSVNCLAISALGLYRYNLYSWSARSGQVPLQTARTCAERPSMWLRSSRSQLKRIRAYIAVAAISTVLVAVPDVKQLLINHLKDASFDEWISQAFNWLCLIASSFNIFVYLVISKEFRCEFCKCFASEKLEALKIIAECSQTPDAIKVLRKMGLCWKSIADKGGHQKFLKLSDLQTEAVVLAKRHRSREQDRNSEPEPPVA</sequence>
<feature type="transmembrane region" description="Helical" evidence="1">
    <location>
        <begin position="154"/>
        <end position="173"/>
    </location>
</feature>
<accession>A0A158QXW0</accession>
<dbReference type="Proteomes" id="UP000271162">
    <property type="component" value="Unassembled WGS sequence"/>
</dbReference>
<feature type="transmembrane region" description="Helical" evidence="1">
    <location>
        <begin position="115"/>
        <end position="134"/>
    </location>
</feature>